<dbReference type="InterPro" id="IPR030184">
    <property type="entry name" value="WAT1-related"/>
</dbReference>
<feature type="transmembrane region" description="Helical" evidence="6">
    <location>
        <begin position="99"/>
        <end position="119"/>
    </location>
</feature>
<reference evidence="9" key="2">
    <citation type="submission" date="2020-07" db="EMBL/GenBank/DDBJ databases">
        <authorList>
            <person name="Vera ALvarez R."/>
            <person name="Arias-Moreno D.M."/>
            <person name="Jimenez-Jacinto V."/>
            <person name="Jimenez-Bremont J.F."/>
            <person name="Swaminathan K."/>
            <person name="Moose S.P."/>
            <person name="Guerrero-Gonzalez M.L."/>
            <person name="Marino-Ramirez L."/>
            <person name="Landsman D."/>
            <person name="Rodriguez-Kessler M."/>
            <person name="Delgado-Sanchez P."/>
        </authorList>
    </citation>
    <scope>NUCLEOTIDE SEQUENCE</scope>
    <source>
        <tissue evidence="9">Cladode</tissue>
    </source>
</reference>
<dbReference type="GO" id="GO:0022857">
    <property type="term" value="F:transmembrane transporter activity"/>
    <property type="evidence" value="ECO:0007669"/>
    <property type="project" value="InterPro"/>
</dbReference>
<evidence type="ECO:0000259" key="8">
    <source>
        <dbReference type="Pfam" id="PF00892"/>
    </source>
</evidence>
<evidence type="ECO:0000313" key="9">
    <source>
        <dbReference type="EMBL" id="MBA4615138.1"/>
    </source>
</evidence>
<dbReference type="AlphaFoldDB" id="A0A7C8YCU7"/>
<feature type="transmembrane region" description="Helical" evidence="6">
    <location>
        <begin position="212"/>
        <end position="234"/>
    </location>
</feature>
<comment type="similarity">
    <text evidence="2 6">Belongs to the drug/metabolite transporter (DMT) superfamily. Plant drug/metabolite exporter (P-DME) (TC 2.A.7.4) family.</text>
</comment>
<reference evidence="9" key="1">
    <citation type="journal article" date="2013" name="J. Plant Res.">
        <title>Effect of fungi and light on seed germination of three Opuntia species from semiarid lands of central Mexico.</title>
        <authorList>
            <person name="Delgado-Sanchez P."/>
            <person name="Jimenez-Bremont J.F."/>
            <person name="Guerrero-Gonzalez Mde L."/>
            <person name="Flores J."/>
        </authorList>
    </citation>
    <scope>NUCLEOTIDE SEQUENCE</scope>
    <source>
        <tissue evidence="9">Cladode</tissue>
    </source>
</reference>
<dbReference type="Pfam" id="PF00892">
    <property type="entry name" value="EamA"/>
    <property type="match status" value="1"/>
</dbReference>
<proteinExistence type="inferred from homology"/>
<dbReference type="PANTHER" id="PTHR31218">
    <property type="entry name" value="WAT1-RELATED PROTEIN"/>
    <property type="match status" value="1"/>
</dbReference>
<feature type="transmembrane region" description="Helical" evidence="6">
    <location>
        <begin position="303"/>
        <end position="321"/>
    </location>
</feature>
<comment type="subcellular location">
    <subcellularLocation>
        <location evidence="1 6">Membrane</location>
        <topology evidence="1 6">Multi-pass membrane protein</topology>
    </subcellularLocation>
</comment>
<keyword evidence="4 6" id="KW-1133">Transmembrane helix</keyword>
<dbReference type="InterPro" id="IPR000620">
    <property type="entry name" value="EamA_dom"/>
</dbReference>
<dbReference type="GO" id="GO:0016020">
    <property type="term" value="C:membrane"/>
    <property type="evidence" value="ECO:0007669"/>
    <property type="project" value="UniProtKB-SubCell"/>
</dbReference>
<sequence length="355" mass="38554">MYLYKDVLPFTVMVALECTNVGTNTLFKAATDRGMSYYVFVVYSYALASLILLPSPLLHRRTVLPPLNSRIIGQLLLLGLIGSASLLLGYKGIEYGSPTLASAMSNLIPAFTFLLATVFRMEKLAWRSSTSQAKILGTMVSITGAIIVIFYKGPSVIIFHRESSSRLQGVLLHSTSSSWWIVGGLLLGAEYILTPIWYILQAQIIKEYPAELVVVFFYNFFSAIITGAVSSVAVPDRTAWIPKPNISLAAIVYSGVVGSFLSNSIHAWVLHRKGPVYIAMFKPLSIAIAAAMGVIFLGDALHLGSVIGSAVISMGFYAVMWGKATEEIYKDGASSDLESSSEKTPLLRSIKAEDT</sequence>
<feature type="transmembrane region" description="Helical" evidence="6">
    <location>
        <begin position="140"/>
        <end position="159"/>
    </location>
</feature>
<evidence type="ECO:0000256" key="1">
    <source>
        <dbReference type="ARBA" id="ARBA00004141"/>
    </source>
</evidence>
<dbReference type="InterPro" id="IPR037185">
    <property type="entry name" value="EmrE-like"/>
</dbReference>
<feature type="region of interest" description="Disordered" evidence="7">
    <location>
        <begin position="332"/>
        <end position="355"/>
    </location>
</feature>
<dbReference type="SUPFAM" id="SSF103481">
    <property type="entry name" value="Multidrug resistance efflux transporter EmrE"/>
    <property type="match status" value="2"/>
</dbReference>
<feature type="transmembrane region" description="Helical" evidence="6">
    <location>
        <begin position="276"/>
        <end position="297"/>
    </location>
</feature>
<feature type="transmembrane region" description="Helical" evidence="6">
    <location>
        <begin position="246"/>
        <end position="269"/>
    </location>
</feature>
<evidence type="ECO:0000256" key="2">
    <source>
        <dbReference type="ARBA" id="ARBA00007635"/>
    </source>
</evidence>
<evidence type="ECO:0000256" key="7">
    <source>
        <dbReference type="SAM" id="MobiDB-lite"/>
    </source>
</evidence>
<name>A0A7C8YCU7_OPUST</name>
<evidence type="ECO:0000256" key="3">
    <source>
        <dbReference type="ARBA" id="ARBA00022692"/>
    </source>
</evidence>
<feature type="transmembrane region" description="Helical" evidence="6">
    <location>
        <begin position="75"/>
        <end position="93"/>
    </location>
</feature>
<dbReference type="EMBL" id="GISG01006230">
    <property type="protein sequence ID" value="MBA4615138.1"/>
    <property type="molecule type" value="Transcribed_RNA"/>
</dbReference>
<organism evidence="9">
    <name type="scientific">Opuntia streptacantha</name>
    <name type="common">Prickly pear cactus</name>
    <name type="synonym">Opuntia cardona</name>
    <dbReference type="NCBI Taxonomy" id="393608"/>
    <lineage>
        <taxon>Eukaryota</taxon>
        <taxon>Viridiplantae</taxon>
        <taxon>Streptophyta</taxon>
        <taxon>Embryophyta</taxon>
        <taxon>Tracheophyta</taxon>
        <taxon>Spermatophyta</taxon>
        <taxon>Magnoliopsida</taxon>
        <taxon>eudicotyledons</taxon>
        <taxon>Gunneridae</taxon>
        <taxon>Pentapetalae</taxon>
        <taxon>Caryophyllales</taxon>
        <taxon>Cactineae</taxon>
        <taxon>Cactaceae</taxon>
        <taxon>Opuntioideae</taxon>
        <taxon>Opuntia</taxon>
    </lineage>
</organism>
<accession>A0A7C8YCU7</accession>
<feature type="transmembrane region" description="Helical" evidence="6">
    <location>
        <begin position="179"/>
        <end position="200"/>
    </location>
</feature>
<keyword evidence="5 6" id="KW-0472">Membrane</keyword>
<feature type="domain" description="EamA" evidence="8">
    <location>
        <begin position="22"/>
        <end position="149"/>
    </location>
</feature>
<evidence type="ECO:0000256" key="5">
    <source>
        <dbReference type="ARBA" id="ARBA00023136"/>
    </source>
</evidence>
<protein>
    <recommendedName>
        <fullName evidence="6">WAT1-related protein</fullName>
    </recommendedName>
</protein>
<evidence type="ECO:0000256" key="6">
    <source>
        <dbReference type="RuleBase" id="RU363077"/>
    </source>
</evidence>
<evidence type="ECO:0000256" key="4">
    <source>
        <dbReference type="ARBA" id="ARBA00022989"/>
    </source>
</evidence>
<keyword evidence="3 6" id="KW-0812">Transmembrane</keyword>
<feature type="transmembrane region" description="Helical" evidence="6">
    <location>
        <begin position="35"/>
        <end position="54"/>
    </location>
</feature>